<evidence type="ECO:0000313" key="3">
    <source>
        <dbReference type="EMBL" id="MBS4212698.1"/>
    </source>
</evidence>
<reference evidence="3" key="1">
    <citation type="submission" date="2021-05" db="EMBL/GenBank/DDBJ databases">
        <title>Novel Bacillus species.</title>
        <authorList>
            <person name="Liu G."/>
        </authorList>
    </citation>
    <scope>NUCLEOTIDE SEQUENCE</scope>
    <source>
        <strain evidence="3">FJAT-49825</strain>
    </source>
</reference>
<dbReference type="PANTHER" id="PTHR46797:SF1">
    <property type="entry name" value="METHYLPHOSPHONATE SYNTHASE"/>
    <property type="match status" value="1"/>
</dbReference>
<dbReference type="Gene3D" id="1.10.260.40">
    <property type="entry name" value="lambda repressor-like DNA-binding domains"/>
    <property type="match status" value="1"/>
</dbReference>
<comment type="caution">
    <text evidence="3">The sequence shown here is derived from an EMBL/GenBank/DDBJ whole genome shotgun (WGS) entry which is preliminary data.</text>
</comment>
<organism evidence="3 4">
    <name type="scientific">Neobacillus rhizophilus</name>
    <dbReference type="NCBI Taxonomy" id="2833579"/>
    <lineage>
        <taxon>Bacteria</taxon>
        <taxon>Bacillati</taxon>
        <taxon>Bacillota</taxon>
        <taxon>Bacilli</taxon>
        <taxon>Bacillales</taxon>
        <taxon>Bacillaceae</taxon>
        <taxon>Neobacillus</taxon>
    </lineage>
</organism>
<evidence type="ECO:0000313" key="4">
    <source>
        <dbReference type="Proteomes" id="UP000679749"/>
    </source>
</evidence>
<evidence type="ECO:0000259" key="2">
    <source>
        <dbReference type="PROSITE" id="PS50943"/>
    </source>
</evidence>
<proteinExistence type="predicted"/>
<protein>
    <submittedName>
        <fullName evidence="3">Helix-turn-helix transcriptional regulator</fullName>
    </submittedName>
</protein>
<dbReference type="SMART" id="SM00530">
    <property type="entry name" value="HTH_XRE"/>
    <property type="match status" value="1"/>
</dbReference>
<dbReference type="AlphaFoldDB" id="A0A942YT96"/>
<keyword evidence="4" id="KW-1185">Reference proteome</keyword>
<name>A0A942YT96_9BACI</name>
<accession>A0A942YT96</accession>
<dbReference type="GO" id="GO:0003677">
    <property type="term" value="F:DNA binding"/>
    <property type="evidence" value="ECO:0007669"/>
    <property type="project" value="UniProtKB-KW"/>
</dbReference>
<dbReference type="PROSITE" id="PS50943">
    <property type="entry name" value="HTH_CROC1"/>
    <property type="match status" value="1"/>
</dbReference>
<dbReference type="EMBL" id="JAGYPF010000002">
    <property type="protein sequence ID" value="MBS4212698.1"/>
    <property type="molecule type" value="Genomic_DNA"/>
</dbReference>
<dbReference type="InterPro" id="IPR050807">
    <property type="entry name" value="TransReg_Diox_bact_type"/>
</dbReference>
<dbReference type="Proteomes" id="UP000679749">
    <property type="component" value="Unassembled WGS sequence"/>
</dbReference>
<evidence type="ECO:0000256" key="1">
    <source>
        <dbReference type="ARBA" id="ARBA00023125"/>
    </source>
</evidence>
<dbReference type="SUPFAM" id="SSF47413">
    <property type="entry name" value="lambda repressor-like DNA-binding domains"/>
    <property type="match status" value="1"/>
</dbReference>
<dbReference type="CDD" id="cd00093">
    <property type="entry name" value="HTH_XRE"/>
    <property type="match status" value="1"/>
</dbReference>
<dbReference type="InterPro" id="IPR010982">
    <property type="entry name" value="Lambda_DNA-bd_dom_sf"/>
</dbReference>
<feature type="domain" description="HTH cro/C1-type" evidence="2">
    <location>
        <begin position="17"/>
        <end position="71"/>
    </location>
</feature>
<gene>
    <name evidence="3" type="ORF">KHA99_09585</name>
</gene>
<sequence>MVLKRRIALAIYIGGILRRRRKAKGLSQEKLAFESGLDRSYIGDLERNEKSPSLDTVFKISKVLEIKPDEFVKEVRETLEDYNTSEDNSD</sequence>
<dbReference type="GO" id="GO:0005829">
    <property type="term" value="C:cytosol"/>
    <property type="evidence" value="ECO:0007669"/>
    <property type="project" value="TreeGrafter"/>
</dbReference>
<dbReference type="PANTHER" id="PTHR46797">
    <property type="entry name" value="HTH-TYPE TRANSCRIPTIONAL REGULATOR"/>
    <property type="match status" value="1"/>
</dbReference>
<keyword evidence="1" id="KW-0238">DNA-binding</keyword>
<dbReference type="GO" id="GO:0003700">
    <property type="term" value="F:DNA-binding transcription factor activity"/>
    <property type="evidence" value="ECO:0007669"/>
    <property type="project" value="TreeGrafter"/>
</dbReference>
<dbReference type="Pfam" id="PF01381">
    <property type="entry name" value="HTH_3"/>
    <property type="match status" value="1"/>
</dbReference>
<dbReference type="InterPro" id="IPR001387">
    <property type="entry name" value="Cro/C1-type_HTH"/>
</dbReference>